<reference evidence="4" key="1">
    <citation type="submission" date="2022-12" db="EMBL/GenBank/DDBJ databases">
        <title>Chromosome-level genome assembly of the bean flower thrips Megalurothrips usitatus.</title>
        <authorList>
            <person name="Ma L."/>
            <person name="Liu Q."/>
            <person name="Li H."/>
            <person name="Cai W."/>
        </authorList>
    </citation>
    <scope>NUCLEOTIDE SEQUENCE</scope>
    <source>
        <strain evidence="4">Cailab_2022a</strain>
    </source>
</reference>
<dbReference type="Pfam" id="PF00379">
    <property type="entry name" value="Chitin_bind_4"/>
    <property type="match status" value="1"/>
</dbReference>
<name>A0AAV7XW00_9NEOP</name>
<dbReference type="PROSITE" id="PS51155">
    <property type="entry name" value="CHIT_BIND_RR_2"/>
    <property type="match status" value="1"/>
</dbReference>
<feature type="compositionally biased region" description="Low complexity" evidence="3">
    <location>
        <begin position="131"/>
        <end position="165"/>
    </location>
</feature>
<dbReference type="AlphaFoldDB" id="A0AAV7XW00"/>
<gene>
    <name evidence="4" type="ORF">ONE63_006242</name>
</gene>
<evidence type="ECO:0008006" key="6">
    <source>
        <dbReference type="Google" id="ProtNLM"/>
    </source>
</evidence>
<dbReference type="GO" id="GO:0062129">
    <property type="term" value="C:chitin-based extracellular matrix"/>
    <property type="evidence" value="ECO:0007669"/>
    <property type="project" value="TreeGrafter"/>
</dbReference>
<proteinExistence type="predicted"/>
<organism evidence="4 5">
    <name type="scientific">Megalurothrips usitatus</name>
    <name type="common">bean blossom thrips</name>
    <dbReference type="NCBI Taxonomy" id="439358"/>
    <lineage>
        <taxon>Eukaryota</taxon>
        <taxon>Metazoa</taxon>
        <taxon>Ecdysozoa</taxon>
        <taxon>Arthropoda</taxon>
        <taxon>Hexapoda</taxon>
        <taxon>Insecta</taxon>
        <taxon>Pterygota</taxon>
        <taxon>Neoptera</taxon>
        <taxon>Paraneoptera</taxon>
        <taxon>Thysanoptera</taxon>
        <taxon>Terebrantia</taxon>
        <taxon>Thripoidea</taxon>
        <taxon>Thripidae</taxon>
        <taxon>Megalurothrips</taxon>
    </lineage>
</organism>
<evidence type="ECO:0000313" key="4">
    <source>
        <dbReference type="EMBL" id="KAJ1529466.1"/>
    </source>
</evidence>
<dbReference type="InterPro" id="IPR000618">
    <property type="entry name" value="Insect_cuticle"/>
</dbReference>
<dbReference type="Proteomes" id="UP001075354">
    <property type="component" value="Chromosome 3"/>
</dbReference>
<evidence type="ECO:0000256" key="3">
    <source>
        <dbReference type="SAM" id="MobiDB-lite"/>
    </source>
</evidence>
<comment type="caution">
    <text evidence="4">The sequence shown here is derived from an EMBL/GenBank/DDBJ whole genome shotgun (WGS) entry which is preliminary data.</text>
</comment>
<dbReference type="PANTHER" id="PTHR10380:SF173">
    <property type="entry name" value="CUTICULAR PROTEIN 47EF, ISOFORM C-RELATED"/>
    <property type="match status" value="1"/>
</dbReference>
<dbReference type="PROSITE" id="PS00233">
    <property type="entry name" value="CHIT_BIND_RR_1"/>
    <property type="match status" value="1"/>
</dbReference>
<keyword evidence="5" id="KW-1185">Reference proteome</keyword>
<dbReference type="InterPro" id="IPR050468">
    <property type="entry name" value="Cuticle_Struct_Prot"/>
</dbReference>
<feature type="compositionally biased region" description="Polar residues" evidence="3">
    <location>
        <begin position="116"/>
        <end position="130"/>
    </location>
</feature>
<dbReference type="GO" id="GO:0008010">
    <property type="term" value="F:structural constituent of chitin-based larval cuticle"/>
    <property type="evidence" value="ECO:0007669"/>
    <property type="project" value="TreeGrafter"/>
</dbReference>
<dbReference type="PRINTS" id="PR00947">
    <property type="entry name" value="CUTICLE"/>
</dbReference>
<keyword evidence="1 2" id="KW-0193">Cuticle</keyword>
<feature type="region of interest" description="Disordered" evidence="3">
    <location>
        <begin position="115"/>
        <end position="165"/>
    </location>
</feature>
<sequence length="165" mass="17299">MVALCCLAVVSGQQRYANILKLSSDVGPDGQFQYAYQTEDGISSEARGTLVNSNARDAEGPATAVTGQYSYTGPDGQVYTVSYVADENGYRASGAHLPQPHPIPEAIQKSLELNARSPQSESGFQQSYQQRAAFAAPASPSSSRPSPVSSRRAAASSSAPGRPCP</sequence>
<evidence type="ECO:0000313" key="5">
    <source>
        <dbReference type="Proteomes" id="UP001075354"/>
    </source>
</evidence>
<dbReference type="InterPro" id="IPR031311">
    <property type="entry name" value="CHIT_BIND_RR_consensus"/>
</dbReference>
<dbReference type="PANTHER" id="PTHR10380">
    <property type="entry name" value="CUTICLE PROTEIN"/>
    <property type="match status" value="1"/>
</dbReference>
<dbReference type="EMBL" id="JAPTSV010000003">
    <property type="protein sequence ID" value="KAJ1529466.1"/>
    <property type="molecule type" value="Genomic_DNA"/>
</dbReference>
<protein>
    <recommendedName>
        <fullName evidence="6">Endocuticle structural glycoprotein SgAbd-2-like</fullName>
    </recommendedName>
</protein>
<evidence type="ECO:0000256" key="2">
    <source>
        <dbReference type="PROSITE-ProRule" id="PRU00497"/>
    </source>
</evidence>
<evidence type="ECO:0000256" key="1">
    <source>
        <dbReference type="ARBA" id="ARBA00022460"/>
    </source>
</evidence>
<accession>A0AAV7XW00</accession>